<dbReference type="InterPro" id="IPR011042">
    <property type="entry name" value="6-blade_b-propeller_TolB-like"/>
</dbReference>
<protein>
    <submittedName>
        <fullName evidence="4">WD40-like Beta Propeller Repeat</fullName>
    </submittedName>
</protein>
<dbReference type="Pfam" id="PF07676">
    <property type="entry name" value="PD40"/>
    <property type="match status" value="5"/>
</dbReference>
<organism evidence="4 5">
    <name type="scientific">Candidatus Kryptonium thompsonii</name>
    <dbReference type="NCBI Taxonomy" id="1633631"/>
    <lineage>
        <taxon>Bacteria</taxon>
        <taxon>Pseudomonadati</taxon>
        <taxon>Candidatus Kryptoniota</taxon>
        <taxon>Candidatus Kryptonium</taxon>
    </lineage>
</organism>
<evidence type="ECO:0000313" key="5">
    <source>
        <dbReference type="Proteomes" id="UP000182011"/>
    </source>
</evidence>
<dbReference type="SUPFAM" id="SSF82171">
    <property type="entry name" value="DPP6 N-terminal domain-like"/>
    <property type="match status" value="1"/>
</dbReference>
<dbReference type="OrthoDB" id="9760276at2"/>
<evidence type="ECO:0000313" key="4">
    <source>
        <dbReference type="EMBL" id="CUU04020.1"/>
    </source>
</evidence>
<accession>A0A0P1MBN2</accession>
<accession>A0A0P1M6A2</accession>
<dbReference type="Gene3D" id="2.120.10.30">
    <property type="entry name" value="TolB, C-terminal domain"/>
    <property type="match status" value="3"/>
</dbReference>
<accession>A0A0P1MHC9</accession>
<dbReference type="Gene3D" id="2.40.160.50">
    <property type="entry name" value="membrane protein fhac: a member of the omp85/tpsb transporter family"/>
    <property type="match status" value="1"/>
</dbReference>
<evidence type="ECO:0000256" key="1">
    <source>
        <dbReference type="ARBA" id="ARBA00009820"/>
    </source>
</evidence>
<dbReference type="EMBL" id="CZVI01000047">
    <property type="protein sequence ID" value="CUS94359.1"/>
    <property type="molecule type" value="Genomic_DNA"/>
</dbReference>
<dbReference type="EMBL" id="FAOP01000004">
    <property type="protein sequence ID" value="CUU04020.1"/>
    <property type="molecule type" value="Genomic_DNA"/>
</dbReference>
<feature type="domain" description="Peptidase MA-like" evidence="2">
    <location>
        <begin position="64"/>
        <end position="261"/>
    </location>
</feature>
<dbReference type="PANTHER" id="PTHR36842:SF1">
    <property type="entry name" value="PROTEIN TOLB"/>
    <property type="match status" value="1"/>
</dbReference>
<dbReference type="InterPro" id="IPR011659">
    <property type="entry name" value="WD40"/>
</dbReference>
<accession>A0A0S4MYH5</accession>
<name>A0A0P1M6A2_9BACT</name>
<dbReference type="Pfam" id="PF13485">
    <property type="entry name" value="Peptidase_MA_2"/>
    <property type="match status" value="1"/>
</dbReference>
<dbReference type="Proteomes" id="UP000182200">
    <property type="component" value="Unassembled WGS sequence"/>
</dbReference>
<evidence type="ECO:0000313" key="3">
    <source>
        <dbReference type="EMBL" id="CUS94359.1"/>
    </source>
</evidence>
<keyword evidence="6" id="KW-1185">Reference proteome</keyword>
<sequence length="1046" mass="121236">MKRFFVYLVLIFALISVGFAQQGPFGKNKVQYKDFAWYFIRTDHFDIYFTDGGYELAEYTAKVAEDAYVKISKLLRYEIINRIPIVVYNSHNDFQQTNVVAEYLEEGIGGVTELFKNRVVVPFEGSYRQFRHVIHHELVHAVMNDMFYGGSLQSALINNIQLQLPMWIVEGLPEFSALRWDVNSDMFMRDATVSDYLPPIEYLDGYFAYRGGQSVFWYISRKYGDEKIGEIINRIRGLRSVEAGIKSSLGISLKELSDRWVKEQKKLYWADFSKREAPDEFAKRLTDHAKKGNFYNTSPTISPTGDRIAFISDRDDYFDVFIMSAIDGKIIKKIVKGNRTKNFEELHLLTPGLTWSPDGNKIALAVKSGDRDAIFIIDVKTEKQQKITFDLEGIFSVDWSRDGTKLAFVGLKHGQSDIYVYDLSNKTLVNLTDDIFSDADPTWSPDGKLIYFSSDRKDFVSRDVIPQDFKMYNFDPNQYDIYSVDLETREIKRITHTDYWDETSPVVSPDGKKILFISDRNGINNIYEKDLETGLERPLTNSLSGIYQLSITYDGSKLAFASFYNGGFDIFLLRQPFERDLKIQELEPTIFVTEFLKEKERELAKAKGENLLGESSSKTDTSLVQPYGSDIKINLRSYIFADVFRQDSLAMSIKSRIDSLRPPDNLDESGRYKVYRYKVNFTPDLIYTNASYSTFYGVLGEAFMMFSDMLGNHQIYLITSLVFDLKNSDYAFAYFYLPKRINWGIEAFHIARFFGVGDQYYPLYYRYRLYGGTLMGSYPIDKFRRIDFGLGYYNVVGEYIDFPEIGERSTILMPSLTYVHDNSLWRYIFPSNGERYYLSFYASPKLGSNGIQFLTGIFDYRKYFKLWNDYSFAFRLTAGGSTGQNRQRFMLGGVDAWINWAIKNDYIPIESTADFFFFEAISGPIVPLRGYVYNEQNGSKFALMNLEFRFPLIRYFIGGALPLAFRNIMGVIFLDAGSAWDSWRSWRAFYEPDPFTGTVTKDLLIGTGYGFRIYLFGLLLRIDIAWRFNWGSFSKPVYYFSFGPDY</sequence>
<accession>A0A0P1MQT9</accession>
<dbReference type="STRING" id="1633631.GCA_001442925_00908"/>
<proteinExistence type="inferred from homology"/>
<dbReference type="Proteomes" id="UP000182011">
    <property type="component" value="Unassembled WGS sequence"/>
</dbReference>
<dbReference type="InterPro" id="IPR039568">
    <property type="entry name" value="Peptidase_MA-like_dom"/>
</dbReference>
<dbReference type="RefSeq" id="WP_047133987.1">
    <property type="nucleotide sequence ID" value="NZ_CZVI01000047.1"/>
</dbReference>
<evidence type="ECO:0000259" key="2">
    <source>
        <dbReference type="Pfam" id="PF13485"/>
    </source>
</evidence>
<comment type="similarity">
    <text evidence="1">Belongs to the TolB family.</text>
</comment>
<dbReference type="PANTHER" id="PTHR36842">
    <property type="entry name" value="PROTEIN TOLB HOMOLOG"/>
    <property type="match status" value="1"/>
</dbReference>
<gene>
    <name evidence="4" type="ORF">JGI4_00909</name>
    <name evidence="3" type="ORF">JGI8_01972</name>
</gene>
<reference evidence="4 5" key="1">
    <citation type="submission" date="2015-11" db="EMBL/GenBank/DDBJ databases">
        <authorList>
            <person name="Zhang Y."/>
            <person name="Guo Z."/>
        </authorList>
    </citation>
    <scope>NUCLEOTIDE SEQUENCE [LARGE SCALE GENOMIC DNA]</scope>
    <source>
        <strain evidence="4">JGI-4</strain>
    </source>
</reference>
<reference evidence="3 6" key="2">
    <citation type="submission" date="2015-11" db="EMBL/GenBank/DDBJ databases">
        <authorList>
            <person name="Varghese N."/>
        </authorList>
    </citation>
    <scope>NUCLEOTIDE SEQUENCE [LARGE SCALE GENOMIC DNA]</scope>
    <source>
        <strain evidence="3 6">JGI-8</strain>
    </source>
</reference>
<evidence type="ECO:0000313" key="6">
    <source>
        <dbReference type="Proteomes" id="UP000182200"/>
    </source>
</evidence>
<dbReference type="AlphaFoldDB" id="A0A0P1M6A2"/>